<organism evidence="2 3">
    <name type="scientific">Parablautia intestinalis</name>
    <dbReference type="NCBI Taxonomy" id="2320100"/>
    <lineage>
        <taxon>Bacteria</taxon>
        <taxon>Bacillati</taxon>
        <taxon>Bacillota</taxon>
        <taxon>Clostridia</taxon>
        <taxon>Lachnospirales</taxon>
        <taxon>Lachnospiraceae</taxon>
        <taxon>Parablautia</taxon>
    </lineage>
</organism>
<dbReference type="InterPro" id="IPR019554">
    <property type="entry name" value="Soluble_ligand-bd"/>
</dbReference>
<dbReference type="EMBL" id="RAYQ01000027">
    <property type="protein sequence ID" value="RKI88616.1"/>
    <property type="molecule type" value="Genomic_DNA"/>
</dbReference>
<dbReference type="SUPFAM" id="SSF47781">
    <property type="entry name" value="RuvA domain 2-like"/>
    <property type="match status" value="1"/>
</dbReference>
<dbReference type="Proteomes" id="UP000280696">
    <property type="component" value="Unassembled WGS sequence"/>
</dbReference>
<dbReference type="Gene3D" id="3.10.560.10">
    <property type="entry name" value="Outer membrane lipoprotein wza domain like"/>
    <property type="match status" value="1"/>
</dbReference>
<dbReference type="SMART" id="SM00278">
    <property type="entry name" value="HhH1"/>
    <property type="match status" value="2"/>
</dbReference>
<comment type="caution">
    <text evidence="2">The sequence shown here is derived from an EMBL/GenBank/DDBJ whole genome shotgun (WGS) entry which is preliminary data.</text>
</comment>
<evidence type="ECO:0000313" key="3">
    <source>
        <dbReference type="Proteomes" id="UP000280696"/>
    </source>
</evidence>
<gene>
    <name evidence="2" type="ORF">D7V94_19145</name>
</gene>
<dbReference type="PANTHER" id="PTHR21180">
    <property type="entry name" value="ENDONUCLEASE/EXONUCLEASE/PHOSPHATASE FAMILY DOMAIN-CONTAINING PROTEIN 1"/>
    <property type="match status" value="1"/>
</dbReference>
<dbReference type="Gene3D" id="1.10.150.280">
    <property type="entry name" value="AF1531-like domain"/>
    <property type="match status" value="1"/>
</dbReference>
<dbReference type="GO" id="GO:0015628">
    <property type="term" value="P:protein secretion by the type II secretion system"/>
    <property type="evidence" value="ECO:0007669"/>
    <property type="project" value="TreeGrafter"/>
</dbReference>
<name>A0A3A9AMV0_9FIRM</name>
<dbReference type="AlphaFoldDB" id="A0A3A9AMV0"/>
<dbReference type="InterPro" id="IPR010994">
    <property type="entry name" value="RuvA_2-like"/>
</dbReference>
<dbReference type="GO" id="GO:0003677">
    <property type="term" value="F:DNA binding"/>
    <property type="evidence" value="ECO:0007669"/>
    <property type="project" value="InterPro"/>
</dbReference>
<feature type="domain" description="Helix-hairpin-helix DNA-binding motif class 1" evidence="1">
    <location>
        <begin position="183"/>
        <end position="202"/>
    </location>
</feature>
<dbReference type="GO" id="GO:0015627">
    <property type="term" value="C:type II protein secretion system complex"/>
    <property type="evidence" value="ECO:0007669"/>
    <property type="project" value="TreeGrafter"/>
</dbReference>
<evidence type="ECO:0000259" key="1">
    <source>
        <dbReference type="SMART" id="SM00278"/>
    </source>
</evidence>
<dbReference type="NCBIfam" id="TIGR00426">
    <property type="entry name" value="competence protein ComEA helix-hairpin-helix repeat region"/>
    <property type="match status" value="1"/>
</dbReference>
<evidence type="ECO:0000313" key="2">
    <source>
        <dbReference type="EMBL" id="RKI88616.1"/>
    </source>
</evidence>
<dbReference type="Pfam" id="PF12836">
    <property type="entry name" value="HHH_3"/>
    <property type="match status" value="1"/>
</dbReference>
<dbReference type="PANTHER" id="PTHR21180:SF32">
    <property type="entry name" value="ENDONUCLEASE_EXONUCLEASE_PHOSPHATASE FAMILY DOMAIN-CONTAINING PROTEIN 1"/>
    <property type="match status" value="1"/>
</dbReference>
<dbReference type="Pfam" id="PF10531">
    <property type="entry name" value="SLBB"/>
    <property type="match status" value="1"/>
</dbReference>
<dbReference type="OrthoDB" id="9790239at2"/>
<dbReference type="InterPro" id="IPR003583">
    <property type="entry name" value="Hlx-hairpin-Hlx_DNA-bd_motif"/>
</dbReference>
<protein>
    <recommendedName>
        <fullName evidence="1">Helix-hairpin-helix DNA-binding motif class 1 domain-containing protein</fullName>
    </recommendedName>
</protein>
<dbReference type="InterPro" id="IPR004509">
    <property type="entry name" value="Competence_ComEA_HhH"/>
</dbReference>
<dbReference type="RefSeq" id="WP_120471916.1">
    <property type="nucleotide sequence ID" value="NZ_RAYQ01000027.1"/>
</dbReference>
<keyword evidence="3" id="KW-1185">Reference proteome</keyword>
<sequence length="235" mass="25084">MKEKIKIIAAAGILALSSGIFSGCGDLLGKGQEELLLTSEPANTEGLAFPSPLSEGAEGETVQADASAIDKTGKDDGQETKECVVHICGAVVHPGVYTLEEKSRVYQAIDRAGGFLEDADADFLNQADFLSDGMKLYVPTKEEVKAAGELPKWQDVGKNTGSAVEADREKEDSLVNINTAGEELLCTLPGIGSSKAMGIISYREKNGSFRQIEDIMNVEGIKEGLFQKIRDKITV</sequence>
<feature type="domain" description="Helix-hairpin-helix DNA-binding motif class 1" evidence="1">
    <location>
        <begin position="213"/>
        <end position="232"/>
    </location>
</feature>
<reference evidence="2 3" key="1">
    <citation type="submission" date="2018-09" db="EMBL/GenBank/DDBJ databases">
        <title>Murine metabolic-syndrome-specific gut microbial biobank.</title>
        <authorList>
            <person name="Liu C."/>
        </authorList>
    </citation>
    <scope>NUCLEOTIDE SEQUENCE [LARGE SCALE GENOMIC DNA]</scope>
    <source>
        <strain evidence="2 3">0.1xD8-82</strain>
    </source>
</reference>
<dbReference type="InterPro" id="IPR051675">
    <property type="entry name" value="Endo/Exo/Phosphatase_dom_1"/>
</dbReference>
<accession>A0A3A9AMV0</accession>
<proteinExistence type="predicted"/>
<dbReference type="PROSITE" id="PS51257">
    <property type="entry name" value="PROKAR_LIPOPROTEIN"/>
    <property type="match status" value="1"/>
</dbReference>
<dbReference type="GO" id="GO:0006281">
    <property type="term" value="P:DNA repair"/>
    <property type="evidence" value="ECO:0007669"/>
    <property type="project" value="InterPro"/>
</dbReference>